<dbReference type="PROSITE" id="PS51183">
    <property type="entry name" value="JMJN"/>
    <property type="match status" value="1"/>
</dbReference>
<evidence type="ECO:0000313" key="2">
    <source>
        <dbReference type="EMBL" id="KAJ8766073.1"/>
    </source>
</evidence>
<dbReference type="SMART" id="SM00545">
    <property type="entry name" value="JmjN"/>
    <property type="match status" value="1"/>
</dbReference>
<feature type="domain" description="JmjN" evidence="1">
    <location>
        <begin position="114"/>
        <end position="155"/>
    </location>
</feature>
<name>A0AAV8TIK7_9ROSI</name>
<reference evidence="2 3" key="1">
    <citation type="submission" date="2021-09" db="EMBL/GenBank/DDBJ databases">
        <title>Genomic insights and catalytic innovation underlie evolution of tropane alkaloids biosynthesis.</title>
        <authorList>
            <person name="Wang Y.-J."/>
            <person name="Tian T."/>
            <person name="Huang J.-P."/>
            <person name="Huang S.-X."/>
        </authorList>
    </citation>
    <scope>NUCLEOTIDE SEQUENCE [LARGE SCALE GENOMIC DNA]</scope>
    <source>
        <strain evidence="2">KIB-2018</strain>
        <tissue evidence="2">Leaf</tissue>
    </source>
</reference>
<evidence type="ECO:0000259" key="1">
    <source>
        <dbReference type="PROSITE" id="PS51183"/>
    </source>
</evidence>
<dbReference type="Proteomes" id="UP001159364">
    <property type="component" value="Linkage Group LG05"/>
</dbReference>
<dbReference type="Gene3D" id="2.60.120.650">
    <property type="entry name" value="Cupin"/>
    <property type="match status" value="1"/>
</dbReference>
<evidence type="ECO:0000313" key="3">
    <source>
        <dbReference type="Proteomes" id="UP001159364"/>
    </source>
</evidence>
<protein>
    <recommendedName>
        <fullName evidence="1">JmjN domain-containing protein</fullName>
    </recommendedName>
</protein>
<sequence length="182" mass="20360">MTGFKAKAMGVAATRPLESEDPNYTTLKPETGHKRGWFHGRDAENCLPKGFRRTSAPSRYINYEPDSSAMCGRGKHRKETRVWNLCLEDGIIQQVSDGGAFAEVVQWLKNLPVALEYHPTPTEFQDTIAYIFKIEKEASKYGIYKIVPPILASPKETAIANLSRSLAVKNGEKSPPTFTTRQ</sequence>
<dbReference type="InterPro" id="IPR003349">
    <property type="entry name" value="JmjN"/>
</dbReference>
<proteinExistence type="predicted"/>
<dbReference type="AlphaFoldDB" id="A0AAV8TIK7"/>
<organism evidence="2 3">
    <name type="scientific">Erythroxylum novogranatense</name>
    <dbReference type="NCBI Taxonomy" id="1862640"/>
    <lineage>
        <taxon>Eukaryota</taxon>
        <taxon>Viridiplantae</taxon>
        <taxon>Streptophyta</taxon>
        <taxon>Embryophyta</taxon>
        <taxon>Tracheophyta</taxon>
        <taxon>Spermatophyta</taxon>
        <taxon>Magnoliopsida</taxon>
        <taxon>eudicotyledons</taxon>
        <taxon>Gunneridae</taxon>
        <taxon>Pentapetalae</taxon>
        <taxon>rosids</taxon>
        <taxon>fabids</taxon>
        <taxon>Malpighiales</taxon>
        <taxon>Erythroxylaceae</taxon>
        <taxon>Erythroxylum</taxon>
    </lineage>
</organism>
<dbReference type="EMBL" id="JAIWQS010000005">
    <property type="protein sequence ID" value="KAJ8766073.1"/>
    <property type="molecule type" value="Genomic_DNA"/>
</dbReference>
<accession>A0AAV8TIK7</accession>
<gene>
    <name evidence="2" type="ORF">K2173_020589</name>
</gene>
<keyword evidence="3" id="KW-1185">Reference proteome</keyword>
<dbReference type="Pfam" id="PF02375">
    <property type="entry name" value="JmjN"/>
    <property type="match status" value="1"/>
</dbReference>
<dbReference type="PANTHER" id="PTHR36619">
    <property type="entry name" value="OS04G0208900 PROTEIN"/>
    <property type="match status" value="1"/>
</dbReference>
<comment type="caution">
    <text evidence="2">The sequence shown here is derived from an EMBL/GenBank/DDBJ whole genome shotgun (WGS) entry which is preliminary data.</text>
</comment>
<dbReference type="PANTHER" id="PTHR36619:SF3">
    <property type="entry name" value="TRANSMEMBRANE PROTEIN"/>
    <property type="match status" value="1"/>
</dbReference>